<name>A0A427Y6N6_9TREE</name>
<feature type="domain" description="Senescence" evidence="2">
    <location>
        <begin position="259"/>
        <end position="404"/>
    </location>
</feature>
<feature type="domain" description="Senescence" evidence="2">
    <location>
        <begin position="458"/>
        <end position="560"/>
    </location>
</feature>
<dbReference type="AlphaFoldDB" id="A0A427Y6N6"/>
<evidence type="ECO:0000313" key="4">
    <source>
        <dbReference type="Proteomes" id="UP000279236"/>
    </source>
</evidence>
<dbReference type="RefSeq" id="XP_028479533.1">
    <property type="nucleotide sequence ID" value="XM_028620561.1"/>
</dbReference>
<dbReference type="GeneID" id="39589563"/>
<feature type="region of interest" description="Disordered" evidence="1">
    <location>
        <begin position="388"/>
        <end position="422"/>
    </location>
</feature>
<evidence type="ECO:0000259" key="2">
    <source>
        <dbReference type="Pfam" id="PF06911"/>
    </source>
</evidence>
<organism evidence="3 4">
    <name type="scientific">Apiotrichum porosum</name>
    <dbReference type="NCBI Taxonomy" id="105984"/>
    <lineage>
        <taxon>Eukaryota</taxon>
        <taxon>Fungi</taxon>
        <taxon>Dikarya</taxon>
        <taxon>Basidiomycota</taxon>
        <taxon>Agaricomycotina</taxon>
        <taxon>Tremellomycetes</taxon>
        <taxon>Trichosporonales</taxon>
        <taxon>Trichosporonaceae</taxon>
        <taxon>Apiotrichum</taxon>
    </lineage>
</organism>
<dbReference type="GO" id="GO:0051301">
    <property type="term" value="P:cell division"/>
    <property type="evidence" value="ECO:0007669"/>
    <property type="project" value="TreeGrafter"/>
</dbReference>
<feature type="compositionally biased region" description="Low complexity" evidence="1">
    <location>
        <begin position="388"/>
        <end position="411"/>
    </location>
</feature>
<dbReference type="Proteomes" id="UP000279236">
    <property type="component" value="Unassembled WGS sequence"/>
</dbReference>
<sequence>MQDINQAHAFLLLGLPDVIVRQVYEGQEMTLAEGELSLECVTLPIPPEIGHQTANPFAPAETPETHDLWLILKVGDFEHTLVPGNYLTSKAPPGGDGGPTYTITEGGIPNARLDVVLAAPRNAGELEDLSTFEGLLRQYGSVHPEETALTGVVAPTLTNDPSPKYDSKSSAYVHDEKKPLPPPVVHGAAGQDLRGRLVLVDETTGQVLGELDGKPTAEGAEALASSDPTRPVFVDLEPGADGYVAQTEVSTIPIEELDDWLLRGADRVSRGILSFGTWGSAKMLQGASKINQKVTPRPEPIKLGNTTNSGLKHLHGISGSAQTITRTTVDGINNALFRVTGSGSSKTTTGTTTAAPTVTTSGTATPSKKQGYYAMLKSGATQLVSAARSAGGSTSAPTSATATTAPTLPARAGEKQPPSYTQADQFPEKTAAYGAIQATSTGVASPTAASAKGSQYAAPAGTPPPGASPFTPGTQTPRKKRSLMNRSIIAIDAVLTATETAANRLVESGTAAASSAVGHKYGEDAAQATALVGGTVRNVVLVYIDIRGVGRRSLLKRVTKGYVKARMRNGETVRIQSQQATGPRTSVVDHQLVVSVPDAEKKK</sequence>
<dbReference type="InterPro" id="IPR045036">
    <property type="entry name" value="Spartin-like"/>
</dbReference>
<dbReference type="STRING" id="105984.A0A427Y6N6"/>
<protein>
    <recommendedName>
        <fullName evidence="2">Senescence domain-containing protein</fullName>
    </recommendedName>
</protein>
<gene>
    <name evidence="3" type="ORF">EHS24_005020</name>
</gene>
<accession>A0A427Y6N6</accession>
<proteinExistence type="predicted"/>
<dbReference type="PANTHER" id="PTHR21068:SF43">
    <property type="entry name" value="SPARTIN"/>
    <property type="match status" value="1"/>
</dbReference>
<dbReference type="Pfam" id="PF06911">
    <property type="entry name" value="Senescence"/>
    <property type="match status" value="2"/>
</dbReference>
<feature type="region of interest" description="Disordered" evidence="1">
    <location>
        <begin position="454"/>
        <end position="481"/>
    </location>
</feature>
<dbReference type="InterPro" id="IPR009686">
    <property type="entry name" value="Senescence/spartin_C"/>
</dbReference>
<evidence type="ECO:0000256" key="1">
    <source>
        <dbReference type="SAM" id="MobiDB-lite"/>
    </source>
</evidence>
<dbReference type="EMBL" id="RSCE01000002">
    <property type="protein sequence ID" value="RSH86748.1"/>
    <property type="molecule type" value="Genomic_DNA"/>
</dbReference>
<evidence type="ECO:0000313" key="3">
    <source>
        <dbReference type="EMBL" id="RSH86748.1"/>
    </source>
</evidence>
<reference evidence="3 4" key="1">
    <citation type="submission" date="2018-11" db="EMBL/GenBank/DDBJ databases">
        <title>Genome sequence of Apiotrichum porosum DSM 27194.</title>
        <authorList>
            <person name="Aliyu H."/>
            <person name="Gorte O."/>
            <person name="Ochsenreither K."/>
        </authorList>
    </citation>
    <scope>NUCLEOTIDE SEQUENCE [LARGE SCALE GENOMIC DNA]</scope>
    <source>
        <strain evidence="3 4">DSM 27194</strain>
    </source>
</reference>
<dbReference type="OrthoDB" id="20821at2759"/>
<feature type="region of interest" description="Disordered" evidence="1">
    <location>
        <begin position="150"/>
        <end position="184"/>
    </location>
</feature>
<dbReference type="PANTHER" id="PTHR21068">
    <property type="entry name" value="SPARTIN"/>
    <property type="match status" value="1"/>
</dbReference>
<comment type="caution">
    <text evidence="3">The sequence shown here is derived from an EMBL/GenBank/DDBJ whole genome shotgun (WGS) entry which is preliminary data.</text>
</comment>
<keyword evidence="4" id="KW-1185">Reference proteome</keyword>
<dbReference type="GO" id="GO:0005886">
    <property type="term" value="C:plasma membrane"/>
    <property type="evidence" value="ECO:0007669"/>
    <property type="project" value="TreeGrafter"/>
</dbReference>
<feature type="compositionally biased region" description="Basic and acidic residues" evidence="1">
    <location>
        <begin position="163"/>
        <end position="179"/>
    </location>
</feature>
<feature type="region of interest" description="Disordered" evidence="1">
    <location>
        <begin position="342"/>
        <end position="367"/>
    </location>
</feature>